<organism evidence="1 2">
    <name type="scientific">Eleginops maclovinus</name>
    <name type="common">Patagonian blennie</name>
    <name type="synonym">Eleginus maclovinus</name>
    <dbReference type="NCBI Taxonomy" id="56733"/>
    <lineage>
        <taxon>Eukaryota</taxon>
        <taxon>Metazoa</taxon>
        <taxon>Chordata</taxon>
        <taxon>Craniata</taxon>
        <taxon>Vertebrata</taxon>
        <taxon>Euteleostomi</taxon>
        <taxon>Actinopterygii</taxon>
        <taxon>Neopterygii</taxon>
        <taxon>Teleostei</taxon>
        <taxon>Neoteleostei</taxon>
        <taxon>Acanthomorphata</taxon>
        <taxon>Eupercaria</taxon>
        <taxon>Perciformes</taxon>
        <taxon>Notothenioidei</taxon>
        <taxon>Eleginopidae</taxon>
        <taxon>Eleginops</taxon>
    </lineage>
</organism>
<reference evidence="1 2" key="2">
    <citation type="journal article" date="2023" name="Mol. Biol. Evol.">
        <title>Genomics of Secondarily Temperate Adaptation in the Only Non-Antarctic Icefish.</title>
        <authorList>
            <person name="Rivera-Colon A.G."/>
            <person name="Rayamajhi N."/>
            <person name="Minhas B.F."/>
            <person name="Madrigal G."/>
            <person name="Bilyk K.T."/>
            <person name="Yoon V."/>
            <person name="Hune M."/>
            <person name="Gregory S."/>
            <person name="Cheng C.H.C."/>
            <person name="Catchen J.M."/>
        </authorList>
    </citation>
    <scope>NUCLEOTIDE SEQUENCE [LARGE SCALE GENOMIC DNA]</scope>
    <source>
        <strain evidence="1">JMC-PN-2008</strain>
    </source>
</reference>
<proteinExistence type="predicted"/>
<dbReference type="Proteomes" id="UP001346869">
    <property type="component" value="Unassembled WGS sequence"/>
</dbReference>
<keyword evidence="2" id="KW-1185">Reference proteome</keyword>
<sequence>MDTKGQPHVYSLPAHIFCRLHTAWGQAADLLGKLSDATSDVKSQAGKAHAGSTFVNPPPCRHHPCVSPMPPLPTHLHQLFLPIWPAGVSMAWLAHHSAPRM</sequence>
<name>A0AAN7WZR3_ELEMC</name>
<protein>
    <submittedName>
        <fullName evidence="1">Uncharacterized protein</fullName>
    </submittedName>
</protein>
<accession>A0AAN7WZR3</accession>
<evidence type="ECO:0000313" key="1">
    <source>
        <dbReference type="EMBL" id="KAK5850549.1"/>
    </source>
</evidence>
<dbReference type="AlphaFoldDB" id="A0AAN7WZR3"/>
<comment type="caution">
    <text evidence="1">The sequence shown here is derived from an EMBL/GenBank/DDBJ whole genome shotgun (WGS) entry which is preliminary data.</text>
</comment>
<reference evidence="1 2" key="1">
    <citation type="journal article" date="2023" name="Genes (Basel)">
        <title>Chromosome-Level Genome Assembly and Circadian Gene Repertoire of the Patagonia Blennie Eleginops maclovinus-The Closest Ancestral Proxy of Antarctic Cryonotothenioids.</title>
        <authorList>
            <person name="Cheng C.C."/>
            <person name="Rivera-Colon A.G."/>
            <person name="Minhas B.F."/>
            <person name="Wilson L."/>
            <person name="Rayamajhi N."/>
            <person name="Vargas-Chacoff L."/>
            <person name="Catchen J.M."/>
        </authorList>
    </citation>
    <scope>NUCLEOTIDE SEQUENCE [LARGE SCALE GENOMIC DNA]</scope>
    <source>
        <strain evidence="1">JMC-PN-2008</strain>
    </source>
</reference>
<evidence type="ECO:0000313" key="2">
    <source>
        <dbReference type="Proteomes" id="UP001346869"/>
    </source>
</evidence>
<gene>
    <name evidence="1" type="ORF">PBY51_001418</name>
</gene>
<dbReference type="EMBL" id="JAUZQC010000022">
    <property type="protein sequence ID" value="KAK5850549.1"/>
    <property type="molecule type" value="Genomic_DNA"/>
</dbReference>